<feature type="transmembrane region" description="Helical" evidence="1">
    <location>
        <begin position="97"/>
        <end position="114"/>
    </location>
</feature>
<feature type="transmembrane region" description="Helical" evidence="1">
    <location>
        <begin position="395"/>
        <end position="420"/>
    </location>
</feature>
<feature type="transmembrane region" description="Helical" evidence="1">
    <location>
        <begin position="28"/>
        <end position="50"/>
    </location>
</feature>
<feature type="transmembrane region" description="Helical" evidence="1">
    <location>
        <begin position="192"/>
        <end position="213"/>
    </location>
</feature>
<keyword evidence="1" id="KW-0812">Transmembrane</keyword>
<evidence type="ECO:0000313" key="2">
    <source>
        <dbReference type="EMBL" id="VAW17284.1"/>
    </source>
</evidence>
<feature type="transmembrane region" description="Helical" evidence="1">
    <location>
        <begin position="281"/>
        <end position="298"/>
    </location>
</feature>
<evidence type="ECO:0000256" key="1">
    <source>
        <dbReference type="SAM" id="Phobius"/>
    </source>
</evidence>
<dbReference type="PANTHER" id="PTHR34289">
    <property type="entry name" value="PROTEIN, PUTATIVE (DUF819)-RELATED"/>
    <property type="match status" value="1"/>
</dbReference>
<dbReference type="Pfam" id="PF05684">
    <property type="entry name" value="DUF819"/>
    <property type="match status" value="1"/>
</dbReference>
<feature type="transmembrane region" description="Helical" evidence="1">
    <location>
        <begin position="310"/>
        <end position="330"/>
    </location>
</feature>
<evidence type="ECO:0008006" key="3">
    <source>
        <dbReference type="Google" id="ProtNLM"/>
    </source>
</evidence>
<feature type="transmembrane region" description="Helical" evidence="1">
    <location>
        <begin position="254"/>
        <end position="275"/>
    </location>
</feature>
<proteinExistence type="predicted"/>
<dbReference type="PANTHER" id="PTHR34289:SF8">
    <property type="entry name" value="DUF819 DOMAIN-CONTAINING PROTEIN"/>
    <property type="match status" value="1"/>
</dbReference>
<feature type="transmembrane region" description="Helical" evidence="1">
    <location>
        <begin position="160"/>
        <end position="180"/>
    </location>
</feature>
<dbReference type="InterPro" id="IPR008537">
    <property type="entry name" value="DUF819"/>
</dbReference>
<feature type="transmembrane region" description="Helical" evidence="1">
    <location>
        <begin position="126"/>
        <end position="148"/>
    </location>
</feature>
<dbReference type="EMBL" id="UOEP01000072">
    <property type="protein sequence ID" value="VAW17284.1"/>
    <property type="molecule type" value="Genomic_DNA"/>
</dbReference>
<sequence>MLATILLTLFYFLTPVLIIYLCHKSKTLNKIGAVVLAYSIGLIFGNTGIFPKASLAYKNLLTGRVSLPKAELEQLFSNGIISVNDVSLNHIYSTQDLIMTIVIPIAIPLLLFSLDVKRWLKLAKEAFKSLILAMVSLLIVIFLGYFLFRGYISESWKISGMLVGIYTGGTPNLAAIATALDVNPNTFILTHTYDLVLGAICLLFLLTVAQRLLNTFLPHFHESHKHINLKGLVAESEGVDNYLGMLTKKGVAQLLKALGLSILIFASGGALSLVVPKDAQMVTVILAITTLGLLLSMIKAINNIDKSFQLGMYLIIVFSLVVSSMANLNAMFRIDFLHLFLFVALVVFGSMIIHIILSWIFKVDSDTTIITITALTYSPPFVPVVAGALKNKELIISGITVGILGYAFGNYAGVFIAYLLKGL</sequence>
<accession>A0A3B0U984</accession>
<keyword evidence="1" id="KW-1133">Transmembrane helix</keyword>
<feature type="transmembrane region" description="Helical" evidence="1">
    <location>
        <begin position="369"/>
        <end position="389"/>
    </location>
</feature>
<organism evidence="2">
    <name type="scientific">hydrothermal vent metagenome</name>
    <dbReference type="NCBI Taxonomy" id="652676"/>
    <lineage>
        <taxon>unclassified sequences</taxon>
        <taxon>metagenomes</taxon>
        <taxon>ecological metagenomes</taxon>
    </lineage>
</organism>
<keyword evidence="1" id="KW-0472">Membrane</keyword>
<gene>
    <name evidence="2" type="ORF">MNBD_BACTEROID01-244</name>
</gene>
<reference evidence="2" key="1">
    <citation type="submission" date="2018-06" db="EMBL/GenBank/DDBJ databases">
        <authorList>
            <person name="Zhirakovskaya E."/>
        </authorList>
    </citation>
    <scope>NUCLEOTIDE SEQUENCE</scope>
</reference>
<dbReference type="AlphaFoldDB" id="A0A3B0U984"/>
<name>A0A3B0U984_9ZZZZ</name>
<protein>
    <recommendedName>
        <fullName evidence="3">DUF819 domain-containing protein</fullName>
    </recommendedName>
</protein>
<feature type="transmembrane region" description="Helical" evidence="1">
    <location>
        <begin position="336"/>
        <end position="357"/>
    </location>
</feature>